<dbReference type="PANTHER" id="PTHR11079">
    <property type="entry name" value="CYTOSINE DEAMINASE FAMILY MEMBER"/>
    <property type="match status" value="1"/>
</dbReference>
<evidence type="ECO:0000256" key="6">
    <source>
        <dbReference type="ARBA" id="ARBA00022833"/>
    </source>
</evidence>
<evidence type="ECO:0000256" key="7">
    <source>
        <dbReference type="ARBA" id="ARBA00048045"/>
    </source>
</evidence>
<evidence type="ECO:0000256" key="8">
    <source>
        <dbReference type="HAMAP-Rule" id="MF_00972"/>
    </source>
</evidence>
<dbReference type="InterPro" id="IPR016193">
    <property type="entry name" value="Cytidine_deaminase-like"/>
</dbReference>
<evidence type="ECO:0000256" key="1">
    <source>
        <dbReference type="ARBA" id="ARBA00010669"/>
    </source>
</evidence>
<comment type="catalytic activity">
    <reaction evidence="7 8">
        <text>adenosine(34) in tRNA + H2O + H(+) = inosine(34) in tRNA + NH4(+)</text>
        <dbReference type="Rhea" id="RHEA:43168"/>
        <dbReference type="Rhea" id="RHEA-COMP:10373"/>
        <dbReference type="Rhea" id="RHEA-COMP:10374"/>
        <dbReference type="ChEBI" id="CHEBI:15377"/>
        <dbReference type="ChEBI" id="CHEBI:15378"/>
        <dbReference type="ChEBI" id="CHEBI:28938"/>
        <dbReference type="ChEBI" id="CHEBI:74411"/>
        <dbReference type="ChEBI" id="CHEBI:82852"/>
        <dbReference type="EC" id="3.5.4.33"/>
    </reaction>
</comment>
<evidence type="ECO:0000256" key="2">
    <source>
        <dbReference type="ARBA" id="ARBA00011738"/>
    </source>
</evidence>
<keyword evidence="6 8" id="KW-0862">Zinc</keyword>
<comment type="subunit">
    <text evidence="2 8">Homodimer.</text>
</comment>
<sequence>MPESLHDDFMKLALEQAQHAWDLGEVPVGAVVVKDGVVIATGYNQPIGKHDPTAHAEIVALRAAAEVLGNYRLPGCELYVTLEPCVMCSGAMMHARVAKIVYGAPDPKTGACGSVVNLFEQEQLNHHAQVTGGVLADACADLLKRFFAARRAQVAAARRAAAGSAQ</sequence>
<evidence type="ECO:0000256" key="5">
    <source>
        <dbReference type="ARBA" id="ARBA00022801"/>
    </source>
</evidence>
<dbReference type="PANTHER" id="PTHR11079:SF202">
    <property type="entry name" value="TRNA-SPECIFIC ADENOSINE DEAMINASE"/>
    <property type="match status" value="1"/>
</dbReference>
<dbReference type="NCBIfam" id="NF008113">
    <property type="entry name" value="PRK10860.1"/>
    <property type="match status" value="1"/>
</dbReference>
<comment type="cofactor">
    <cofactor evidence="8">
        <name>Zn(2+)</name>
        <dbReference type="ChEBI" id="CHEBI:29105"/>
    </cofactor>
    <text evidence="8">Binds 1 zinc ion per subunit.</text>
</comment>
<feature type="active site" description="Proton donor" evidence="8">
    <location>
        <position position="57"/>
    </location>
</feature>
<name>A0ABZ0Y5I1_9BURK</name>
<dbReference type="EMBL" id="CP140152">
    <property type="protein sequence ID" value="WQH07088.1"/>
    <property type="molecule type" value="Genomic_DNA"/>
</dbReference>
<organism evidence="10 11">
    <name type="scientific">Duganella zoogloeoides</name>
    <dbReference type="NCBI Taxonomy" id="75659"/>
    <lineage>
        <taxon>Bacteria</taxon>
        <taxon>Pseudomonadati</taxon>
        <taxon>Pseudomonadota</taxon>
        <taxon>Betaproteobacteria</taxon>
        <taxon>Burkholderiales</taxon>
        <taxon>Oxalobacteraceae</taxon>
        <taxon>Telluria group</taxon>
        <taxon>Duganella</taxon>
    </lineage>
</organism>
<dbReference type="InterPro" id="IPR028883">
    <property type="entry name" value="tRNA_aden_deaminase"/>
</dbReference>
<evidence type="ECO:0000259" key="9">
    <source>
        <dbReference type="PROSITE" id="PS51747"/>
    </source>
</evidence>
<dbReference type="InterPro" id="IPR002125">
    <property type="entry name" value="CMP_dCMP_dom"/>
</dbReference>
<feature type="binding site" evidence="8">
    <location>
        <position position="85"/>
    </location>
    <ligand>
        <name>Zn(2+)</name>
        <dbReference type="ChEBI" id="CHEBI:29105"/>
        <note>catalytic</note>
    </ligand>
</feature>
<dbReference type="GO" id="GO:0052717">
    <property type="term" value="F:tRNA-specific adenosine-34 deaminase activity"/>
    <property type="evidence" value="ECO:0007669"/>
    <property type="project" value="UniProtKB-EC"/>
</dbReference>
<dbReference type="Pfam" id="PF00383">
    <property type="entry name" value="dCMP_cyt_deam_1"/>
    <property type="match status" value="1"/>
</dbReference>
<feature type="binding site" evidence="8">
    <location>
        <position position="55"/>
    </location>
    <ligand>
        <name>Zn(2+)</name>
        <dbReference type="ChEBI" id="CHEBI:29105"/>
        <note>catalytic</note>
    </ligand>
</feature>
<dbReference type="PROSITE" id="PS00903">
    <property type="entry name" value="CYT_DCMP_DEAMINASES_1"/>
    <property type="match status" value="1"/>
</dbReference>
<dbReference type="HAMAP" id="MF_00972">
    <property type="entry name" value="tRNA_aden_deaminase"/>
    <property type="match status" value="1"/>
</dbReference>
<comment type="similarity">
    <text evidence="1">Belongs to the cytidine and deoxycytidylate deaminase family. ADAT2 subfamily.</text>
</comment>
<feature type="domain" description="CMP/dCMP-type deaminase" evidence="9">
    <location>
        <begin position="4"/>
        <end position="131"/>
    </location>
</feature>
<proteinExistence type="inferred from homology"/>
<dbReference type="EC" id="3.5.4.33" evidence="8"/>
<feature type="binding site" evidence="8">
    <location>
        <position position="88"/>
    </location>
    <ligand>
        <name>Zn(2+)</name>
        <dbReference type="ChEBI" id="CHEBI:29105"/>
        <note>catalytic</note>
    </ligand>
</feature>
<dbReference type="PROSITE" id="PS51747">
    <property type="entry name" value="CYT_DCMP_DEAMINASES_2"/>
    <property type="match status" value="1"/>
</dbReference>
<comment type="function">
    <text evidence="8">Catalyzes the deamination of adenosine to inosine at the wobble position 34 of tRNA(Arg2).</text>
</comment>
<evidence type="ECO:0000256" key="3">
    <source>
        <dbReference type="ARBA" id="ARBA00022694"/>
    </source>
</evidence>
<dbReference type="InterPro" id="IPR016192">
    <property type="entry name" value="APOBEC/CMP_deaminase_Zn-bd"/>
</dbReference>
<evidence type="ECO:0000313" key="10">
    <source>
        <dbReference type="EMBL" id="WQH07088.1"/>
    </source>
</evidence>
<dbReference type="GeneID" id="43166570"/>
<evidence type="ECO:0000313" key="11">
    <source>
        <dbReference type="Proteomes" id="UP001326110"/>
    </source>
</evidence>
<keyword evidence="4 8" id="KW-0479">Metal-binding</keyword>
<accession>A0ABZ0Y5I1</accession>
<dbReference type="Proteomes" id="UP001326110">
    <property type="component" value="Chromosome"/>
</dbReference>
<keyword evidence="11" id="KW-1185">Reference proteome</keyword>
<reference evidence="10 11" key="1">
    <citation type="submission" date="2023-11" db="EMBL/GenBank/DDBJ databases">
        <title>MicrobeMod: A computational toolkit for identifying prokaryotic methylation and restriction-modification with nanopore sequencing.</title>
        <authorList>
            <person name="Crits-Christoph A."/>
            <person name="Kang S.C."/>
            <person name="Lee H."/>
            <person name="Ostrov N."/>
        </authorList>
    </citation>
    <scope>NUCLEOTIDE SEQUENCE [LARGE SCALE GENOMIC DNA]</scope>
    <source>
        <strain evidence="10 11">ATCC 25935</strain>
    </source>
</reference>
<keyword evidence="3 8" id="KW-0819">tRNA processing</keyword>
<protein>
    <recommendedName>
        <fullName evidence="8">tRNA-specific adenosine deaminase</fullName>
        <ecNumber evidence="8">3.5.4.33</ecNumber>
    </recommendedName>
</protein>
<dbReference type="RefSeq" id="WP_019921099.1">
    <property type="nucleotide sequence ID" value="NZ_CP140152.1"/>
</dbReference>
<dbReference type="SUPFAM" id="SSF53927">
    <property type="entry name" value="Cytidine deaminase-like"/>
    <property type="match status" value="1"/>
</dbReference>
<dbReference type="Gene3D" id="3.40.140.10">
    <property type="entry name" value="Cytidine Deaminase, domain 2"/>
    <property type="match status" value="1"/>
</dbReference>
<dbReference type="CDD" id="cd01285">
    <property type="entry name" value="nucleoside_deaminase"/>
    <property type="match status" value="1"/>
</dbReference>
<evidence type="ECO:0000256" key="4">
    <source>
        <dbReference type="ARBA" id="ARBA00022723"/>
    </source>
</evidence>
<gene>
    <name evidence="8 10" type="primary">tadA</name>
    <name evidence="10" type="ORF">SR858_12365</name>
</gene>
<keyword evidence="5 8" id="KW-0378">Hydrolase</keyword>